<evidence type="ECO:0000313" key="1">
    <source>
        <dbReference type="EMBL" id="RST97070.1"/>
    </source>
</evidence>
<dbReference type="InterPro" id="IPR023214">
    <property type="entry name" value="HAD_sf"/>
</dbReference>
<reference evidence="1 2" key="1">
    <citation type="submission" date="2017-05" db="EMBL/GenBank/DDBJ databases">
        <title>Vagococcus spp. assemblies.</title>
        <authorList>
            <person name="Gulvik C.A."/>
        </authorList>
    </citation>
    <scope>NUCLEOTIDE SEQUENCE [LARGE SCALE GENOMIC DNA]</scope>
    <source>
        <strain evidence="1 2">NCFB 2777</strain>
    </source>
</reference>
<name>A0A429ZTX0_9ENTE</name>
<dbReference type="OrthoDB" id="9790031at2"/>
<dbReference type="PANTHER" id="PTHR10000:SF8">
    <property type="entry name" value="HAD SUPERFAMILY HYDROLASE-LIKE, TYPE 3"/>
    <property type="match status" value="1"/>
</dbReference>
<accession>A0A429ZTX0</accession>
<comment type="caution">
    <text evidence="1">The sequence shown here is derived from an EMBL/GenBank/DDBJ whole genome shotgun (WGS) entry which is preliminary data.</text>
</comment>
<dbReference type="InterPro" id="IPR000150">
    <property type="entry name" value="Cof"/>
</dbReference>
<evidence type="ECO:0000313" key="2">
    <source>
        <dbReference type="Proteomes" id="UP000287239"/>
    </source>
</evidence>
<dbReference type="PANTHER" id="PTHR10000">
    <property type="entry name" value="PHOSPHOSERINE PHOSPHATASE"/>
    <property type="match status" value="1"/>
</dbReference>
<sequence>MSIKLIAIDIDGTLIDSNHQLSPEVSRVLQAKSAEGVKIVLCSGRPIIGMTPFVEELGLMAEKQYTIGYNGSLVQHNGDLEVLVNHTLNYSDFEKIEALSQEIQVKMHTLDLEKIYTPNKEISEFTVYESYATGVPLTYCATEDMPRDMIISKMMLCEKPEILAAAIKKIPQSFFEDYHLIHSMPFFFEVLNKAASKGNALRDLTKLLGIKPSEVMAIGDNENDLDMLEFAGIGVAMGNGTPNVKAIADVITKSNDENGVAYAVETWA</sequence>
<protein>
    <submittedName>
        <fullName evidence="1">Sugar-phosphatase</fullName>
    </submittedName>
</protein>
<dbReference type="InterPro" id="IPR006379">
    <property type="entry name" value="HAD-SF_hydro_IIB"/>
</dbReference>
<dbReference type="RefSeq" id="WP_126778668.1">
    <property type="nucleotide sequence ID" value="NZ_NGJU01000004.1"/>
</dbReference>
<dbReference type="Proteomes" id="UP000287239">
    <property type="component" value="Unassembled WGS sequence"/>
</dbReference>
<dbReference type="NCBIfam" id="NF007806">
    <property type="entry name" value="PRK10513.1"/>
    <property type="match status" value="1"/>
</dbReference>
<dbReference type="SFLD" id="SFLDG01144">
    <property type="entry name" value="C2.B.4:_PGP_Like"/>
    <property type="match status" value="1"/>
</dbReference>
<gene>
    <name evidence="1" type="ORF">CBF35_03855</name>
</gene>
<dbReference type="PROSITE" id="PS01229">
    <property type="entry name" value="COF_2"/>
    <property type="match status" value="1"/>
</dbReference>
<dbReference type="SFLD" id="SFLDG01140">
    <property type="entry name" value="C2.B:_Phosphomannomutase_and_P"/>
    <property type="match status" value="1"/>
</dbReference>
<dbReference type="AlphaFoldDB" id="A0A429ZTX0"/>
<dbReference type="EMBL" id="NGJU01000004">
    <property type="protein sequence ID" value="RST97070.1"/>
    <property type="molecule type" value="Genomic_DNA"/>
</dbReference>
<keyword evidence="2" id="KW-1185">Reference proteome</keyword>
<dbReference type="GO" id="GO:0016791">
    <property type="term" value="F:phosphatase activity"/>
    <property type="evidence" value="ECO:0007669"/>
    <property type="project" value="TreeGrafter"/>
</dbReference>
<dbReference type="NCBIfam" id="TIGR00099">
    <property type="entry name" value="Cof-subfamily"/>
    <property type="match status" value="1"/>
</dbReference>
<dbReference type="CDD" id="cd07516">
    <property type="entry name" value="HAD_Pase"/>
    <property type="match status" value="1"/>
</dbReference>
<dbReference type="SFLD" id="SFLDS00003">
    <property type="entry name" value="Haloacid_Dehalogenase"/>
    <property type="match status" value="1"/>
</dbReference>
<organism evidence="1 2">
    <name type="scientific">Vagococcus salmoninarum</name>
    <dbReference type="NCBI Taxonomy" id="2739"/>
    <lineage>
        <taxon>Bacteria</taxon>
        <taxon>Bacillati</taxon>
        <taxon>Bacillota</taxon>
        <taxon>Bacilli</taxon>
        <taxon>Lactobacillales</taxon>
        <taxon>Enterococcaceae</taxon>
        <taxon>Vagococcus</taxon>
    </lineage>
</organism>
<dbReference type="InterPro" id="IPR036412">
    <property type="entry name" value="HAD-like_sf"/>
</dbReference>
<dbReference type="NCBIfam" id="TIGR01484">
    <property type="entry name" value="HAD-SF-IIB"/>
    <property type="match status" value="1"/>
</dbReference>
<dbReference type="GeneID" id="98567492"/>
<dbReference type="Gene3D" id="3.40.50.1000">
    <property type="entry name" value="HAD superfamily/HAD-like"/>
    <property type="match status" value="1"/>
</dbReference>
<dbReference type="SUPFAM" id="SSF56784">
    <property type="entry name" value="HAD-like"/>
    <property type="match status" value="1"/>
</dbReference>
<dbReference type="GO" id="GO:0005829">
    <property type="term" value="C:cytosol"/>
    <property type="evidence" value="ECO:0007669"/>
    <property type="project" value="TreeGrafter"/>
</dbReference>
<dbReference type="GO" id="GO:0000287">
    <property type="term" value="F:magnesium ion binding"/>
    <property type="evidence" value="ECO:0007669"/>
    <property type="project" value="TreeGrafter"/>
</dbReference>
<dbReference type="Pfam" id="PF08282">
    <property type="entry name" value="Hydrolase_3"/>
    <property type="match status" value="1"/>
</dbReference>
<dbReference type="Gene3D" id="3.30.1240.10">
    <property type="match status" value="1"/>
</dbReference>
<proteinExistence type="predicted"/>